<accession>A0A4V2G6N5</accession>
<organism evidence="3 4">
    <name type="scientific">Krasilnikovia cinnamomea</name>
    <dbReference type="NCBI Taxonomy" id="349313"/>
    <lineage>
        <taxon>Bacteria</taxon>
        <taxon>Bacillati</taxon>
        <taxon>Actinomycetota</taxon>
        <taxon>Actinomycetes</taxon>
        <taxon>Micromonosporales</taxon>
        <taxon>Micromonosporaceae</taxon>
        <taxon>Krasilnikovia</taxon>
    </lineage>
</organism>
<dbReference type="OrthoDB" id="3330358at2"/>
<keyword evidence="4" id="KW-1185">Reference proteome</keyword>
<dbReference type="SMART" id="SM00028">
    <property type="entry name" value="TPR"/>
    <property type="match status" value="3"/>
</dbReference>
<dbReference type="Gene3D" id="3.40.50.300">
    <property type="entry name" value="P-loop containing nucleotide triphosphate hydrolases"/>
    <property type="match status" value="1"/>
</dbReference>
<dbReference type="AlphaFoldDB" id="A0A4V2G6N5"/>
<dbReference type="Gene3D" id="1.25.40.10">
    <property type="entry name" value="Tetratricopeptide repeat domain"/>
    <property type="match status" value="1"/>
</dbReference>
<evidence type="ECO:0000313" key="4">
    <source>
        <dbReference type="Proteomes" id="UP000292564"/>
    </source>
</evidence>
<proteinExistence type="predicted"/>
<dbReference type="PROSITE" id="PS50005">
    <property type="entry name" value="TPR"/>
    <property type="match status" value="1"/>
</dbReference>
<dbReference type="EMBL" id="SHKY01000001">
    <property type="protein sequence ID" value="RZU49376.1"/>
    <property type="molecule type" value="Genomic_DNA"/>
</dbReference>
<comment type="caution">
    <text evidence="3">The sequence shown here is derived from an EMBL/GenBank/DDBJ whole genome shotgun (WGS) entry which is preliminary data.</text>
</comment>
<dbReference type="PANTHER" id="PTHR47691">
    <property type="entry name" value="REGULATOR-RELATED"/>
    <property type="match status" value="1"/>
</dbReference>
<feature type="region of interest" description="Disordered" evidence="2">
    <location>
        <begin position="91"/>
        <end position="113"/>
    </location>
</feature>
<protein>
    <submittedName>
        <fullName evidence="3">NB-ARC domain-containing protein</fullName>
    </submittedName>
</protein>
<gene>
    <name evidence="3" type="ORF">EV385_1126</name>
</gene>
<dbReference type="SUPFAM" id="SSF48452">
    <property type="entry name" value="TPR-like"/>
    <property type="match status" value="1"/>
</dbReference>
<dbReference type="Proteomes" id="UP000292564">
    <property type="component" value="Unassembled WGS sequence"/>
</dbReference>
<feature type="repeat" description="TPR" evidence="1">
    <location>
        <begin position="538"/>
        <end position="571"/>
    </location>
</feature>
<reference evidence="3 4" key="1">
    <citation type="submission" date="2019-02" db="EMBL/GenBank/DDBJ databases">
        <title>Sequencing the genomes of 1000 actinobacteria strains.</title>
        <authorList>
            <person name="Klenk H.-P."/>
        </authorList>
    </citation>
    <scope>NUCLEOTIDE SEQUENCE [LARGE SCALE GENOMIC DNA]</scope>
    <source>
        <strain evidence="3 4">DSM 45162</strain>
    </source>
</reference>
<dbReference type="SUPFAM" id="SSF52540">
    <property type="entry name" value="P-loop containing nucleoside triphosphate hydrolases"/>
    <property type="match status" value="1"/>
</dbReference>
<dbReference type="GO" id="GO:0043531">
    <property type="term" value="F:ADP binding"/>
    <property type="evidence" value="ECO:0007669"/>
    <property type="project" value="InterPro"/>
</dbReference>
<dbReference type="InterPro" id="IPR019734">
    <property type="entry name" value="TPR_rpt"/>
</dbReference>
<dbReference type="InterPro" id="IPR027417">
    <property type="entry name" value="P-loop_NTPase"/>
</dbReference>
<name>A0A4V2G6N5_9ACTN</name>
<dbReference type="PANTHER" id="PTHR47691:SF3">
    <property type="entry name" value="HTH-TYPE TRANSCRIPTIONAL REGULATOR RV0890C-RELATED"/>
    <property type="match status" value="1"/>
</dbReference>
<evidence type="ECO:0000313" key="3">
    <source>
        <dbReference type="EMBL" id="RZU49376.1"/>
    </source>
</evidence>
<keyword evidence="1" id="KW-0802">TPR repeat</keyword>
<evidence type="ECO:0000256" key="1">
    <source>
        <dbReference type="PROSITE-ProRule" id="PRU00339"/>
    </source>
</evidence>
<dbReference type="InterPro" id="IPR011990">
    <property type="entry name" value="TPR-like_helical_dom_sf"/>
</dbReference>
<evidence type="ECO:0000256" key="2">
    <source>
        <dbReference type="SAM" id="MobiDB-lite"/>
    </source>
</evidence>
<sequence>MAGFSKHRWPADGPERELLEYLDELHRAHGQPSMARIGKAVGLAAGTVSAFFTAARPIGPERLEAVVGFLGGDAARAERLRRSAATVRNDRRAGLPVPAARSGSGPGWSAAATDDSTTRLDVILFDTAANRLNRPELMVGRQRLIETVTAWLDVNGRVLLYGLGGAGKTAIAATVADRYVDAHRGPYVWMRVGDADADVVLDGLARCLSTAFGTGGALPPPGDARLLAIEGQVSRAGIGLCVLDDVWNPAALHTVLQAIPANVAVLVTSRLRLGVEHQVEVDGLEAGEAVRLLAHHAHDDAVAAHPDAEALCRDLRFHPYLIEIAGHRLRQYALTPAELRRDVDGSPHELEMPAGFAAPGRQSGRRLLDTTIGALPHADARDALAAVGALFSGSVTPELLSCYLGVGLGRSRSALNALVDVSFAKRSGGTYVIHDLTVSYARTVLRDDGAGAKSAVAAVRDFVAAYADDHEVIARDLDNIVAAAGRARHSAVEDFVAIVETLAARGYLDTHGHTLALLRLLDAAIDLSRAQPGTERLHLLLSKRGNASFNAGEFDEAVGFYRDALALAPTAQRRVIMLSVIAKALAEAGRHEPAEETFAEAYALAEAEADEVGTMRVLEAHSVAAFRRHDYARVRELTERGVQLSRALGDRAAEAIFLNNLGSATFELGVETALRYHHEAKAIAVDTSNEHILAITHRCIGADYHAQEQFDRARQNFAEALRLYGRLGQTQREAKVRQLMRQFGYLTPAD</sequence>
<dbReference type="RefSeq" id="WP_130508466.1">
    <property type="nucleotide sequence ID" value="NZ_SHKY01000001.1"/>
</dbReference>